<evidence type="ECO:0000313" key="2">
    <source>
        <dbReference type="Proteomes" id="UP000829196"/>
    </source>
</evidence>
<sequence>MVLEFVSELNLSNISTQNTDTQTQSYYESSNAAEQTFIFSFPHNNHLQIQYMAFRQKERQNRKAMTVQKSKVQTIHILIRL</sequence>
<dbReference type="EMBL" id="JAGYWB010000006">
    <property type="protein sequence ID" value="KAI0519146.1"/>
    <property type="molecule type" value="Genomic_DNA"/>
</dbReference>
<organism evidence="1 2">
    <name type="scientific">Dendrobium nobile</name>
    <name type="common">Orchid</name>
    <dbReference type="NCBI Taxonomy" id="94219"/>
    <lineage>
        <taxon>Eukaryota</taxon>
        <taxon>Viridiplantae</taxon>
        <taxon>Streptophyta</taxon>
        <taxon>Embryophyta</taxon>
        <taxon>Tracheophyta</taxon>
        <taxon>Spermatophyta</taxon>
        <taxon>Magnoliopsida</taxon>
        <taxon>Liliopsida</taxon>
        <taxon>Asparagales</taxon>
        <taxon>Orchidaceae</taxon>
        <taxon>Epidendroideae</taxon>
        <taxon>Malaxideae</taxon>
        <taxon>Dendrobiinae</taxon>
        <taxon>Dendrobium</taxon>
    </lineage>
</organism>
<name>A0A8T3BST9_DENNO</name>
<dbReference type="Proteomes" id="UP000829196">
    <property type="component" value="Unassembled WGS sequence"/>
</dbReference>
<gene>
    <name evidence="1" type="ORF">KFK09_006586</name>
</gene>
<proteinExistence type="predicted"/>
<keyword evidence="2" id="KW-1185">Reference proteome</keyword>
<accession>A0A8T3BST9</accession>
<protein>
    <submittedName>
        <fullName evidence="1">Uncharacterized protein</fullName>
    </submittedName>
</protein>
<evidence type="ECO:0000313" key="1">
    <source>
        <dbReference type="EMBL" id="KAI0519146.1"/>
    </source>
</evidence>
<comment type="caution">
    <text evidence="1">The sequence shown here is derived from an EMBL/GenBank/DDBJ whole genome shotgun (WGS) entry which is preliminary data.</text>
</comment>
<dbReference type="AlphaFoldDB" id="A0A8T3BST9"/>
<reference evidence="1" key="1">
    <citation type="journal article" date="2022" name="Front. Genet.">
        <title>Chromosome-Scale Assembly of the Dendrobium nobile Genome Provides Insights Into the Molecular Mechanism of the Biosynthesis of the Medicinal Active Ingredient of Dendrobium.</title>
        <authorList>
            <person name="Xu Q."/>
            <person name="Niu S.-C."/>
            <person name="Li K.-L."/>
            <person name="Zheng P.-J."/>
            <person name="Zhang X.-J."/>
            <person name="Jia Y."/>
            <person name="Liu Y."/>
            <person name="Niu Y.-X."/>
            <person name="Yu L.-H."/>
            <person name="Chen D.-F."/>
            <person name="Zhang G.-Q."/>
        </authorList>
    </citation>
    <scope>NUCLEOTIDE SEQUENCE</scope>
    <source>
        <tissue evidence="1">Leaf</tissue>
    </source>
</reference>